<evidence type="ECO:0000313" key="5">
    <source>
        <dbReference type="Proteomes" id="UP000053259"/>
    </source>
</evidence>
<evidence type="ECO:0000259" key="3">
    <source>
        <dbReference type="PROSITE" id="PS50250"/>
    </source>
</evidence>
<name>A0A0D2A8S5_9PEZI</name>
<dbReference type="OrthoDB" id="8775810at2759"/>
<dbReference type="PANTHER" id="PTHR12387">
    <property type="entry name" value="26S PROTEASOME NON-ATPASE REGULATORY SUBUNIT 8"/>
    <property type="match status" value="1"/>
</dbReference>
<dbReference type="AlphaFoldDB" id="A0A0D2A8S5"/>
<dbReference type="FunCoup" id="A0A0D2A8S5">
    <property type="interactions" value="1231"/>
</dbReference>
<dbReference type="InterPro" id="IPR006746">
    <property type="entry name" value="26S_Psome_Rpn12"/>
</dbReference>
<dbReference type="Gene3D" id="1.25.40.990">
    <property type="match status" value="1"/>
</dbReference>
<dbReference type="Pfam" id="PF10075">
    <property type="entry name" value="CSN8_PSD8_EIF3K"/>
    <property type="match status" value="1"/>
</dbReference>
<dbReference type="EMBL" id="KN847546">
    <property type="protein sequence ID" value="KIW02960.1"/>
    <property type="molecule type" value="Genomic_DNA"/>
</dbReference>
<dbReference type="InParanoid" id="A0A0D2A8S5"/>
<dbReference type="FunFam" id="1.25.40.990:FF:000001">
    <property type="entry name" value="26S proteasome non-ATPase regulatory subunit"/>
    <property type="match status" value="1"/>
</dbReference>
<dbReference type="RefSeq" id="XP_016212829.1">
    <property type="nucleotide sequence ID" value="XM_016359150.1"/>
</dbReference>
<dbReference type="PROSITE" id="PS50250">
    <property type="entry name" value="PCI"/>
    <property type="match status" value="1"/>
</dbReference>
<comment type="similarity">
    <text evidence="1">Belongs to the proteasome subunit S14 family.</text>
</comment>
<evidence type="ECO:0000313" key="4">
    <source>
        <dbReference type="EMBL" id="KIW02960.1"/>
    </source>
</evidence>
<feature type="domain" description="PCI" evidence="3">
    <location>
        <begin position="78"/>
        <end position="258"/>
    </location>
</feature>
<keyword evidence="2" id="KW-0647">Proteasome</keyword>
<gene>
    <name evidence="4" type="ORF">PV09_05623</name>
</gene>
<dbReference type="PANTHER" id="PTHR12387:SF0">
    <property type="entry name" value="26S PROTEASOME NON-ATPASE REGULATORY SUBUNIT 8"/>
    <property type="match status" value="1"/>
</dbReference>
<sequence length="278" mass="31211">MAEAELRSVSRQLQQALHHNNFQQCQQLLSKAKIALLHLNALIPSPQTPTSHLLAAREMLELGAIVSIRMNNEQSPDSFTRYFQQLQPFYALPKSQLPTEHSQQSRITGLYLLLLLSTGDYGGFHTMLETLEMAKGGATAKGLEDDEFIQYPVRLEQALMEGSYDRVWQETKSSSIPSEEYGIFSSFLINTIRDEIASCSEKAYASVPISNAKNLFFLDSEGAVVQFAQSRGWTVKDGRIYFPHQDKDLLASEKDILSASDQVIENTLGYARELETIV</sequence>
<evidence type="ECO:0000256" key="1">
    <source>
        <dbReference type="ARBA" id="ARBA00009627"/>
    </source>
</evidence>
<dbReference type="GeneID" id="27313596"/>
<dbReference type="GO" id="GO:0005829">
    <property type="term" value="C:cytosol"/>
    <property type="evidence" value="ECO:0007669"/>
    <property type="project" value="TreeGrafter"/>
</dbReference>
<dbReference type="STRING" id="253628.A0A0D2A8S5"/>
<dbReference type="InterPro" id="IPR000717">
    <property type="entry name" value="PCI_dom"/>
</dbReference>
<dbReference type="GO" id="GO:0005634">
    <property type="term" value="C:nucleus"/>
    <property type="evidence" value="ECO:0007669"/>
    <property type="project" value="TreeGrafter"/>
</dbReference>
<evidence type="ECO:0000256" key="2">
    <source>
        <dbReference type="ARBA" id="ARBA00022942"/>
    </source>
</evidence>
<dbReference type="HOGENOM" id="CLU_046003_1_1_1"/>
<dbReference type="Proteomes" id="UP000053259">
    <property type="component" value="Unassembled WGS sequence"/>
</dbReference>
<organism evidence="4 5">
    <name type="scientific">Verruconis gallopava</name>
    <dbReference type="NCBI Taxonomy" id="253628"/>
    <lineage>
        <taxon>Eukaryota</taxon>
        <taxon>Fungi</taxon>
        <taxon>Dikarya</taxon>
        <taxon>Ascomycota</taxon>
        <taxon>Pezizomycotina</taxon>
        <taxon>Dothideomycetes</taxon>
        <taxon>Pleosporomycetidae</taxon>
        <taxon>Venturiales</taxon>
        <taxon>Sympoventuriaceae</taxon>
        <taxon>Verruconis</taxon>
    </lineage>
</organism>
<reference evidence="4 5" key="1">
    <citation type="submission" date="2015-01" db="EMBL/GenBank/DDBJ databases">
        <title>The Genome Sequence of Ochroconis gallopava CBS43764.</title>
        <authorList>
            <consortium name="The Broad Institute Genomics Platform"/>
            <person name="Cuomo C."/>
            <person name="de Hoog S."/>
            <person name="Gorbushina A."/>
            <person name="Stielow B."/>
            <person name="Teixiera M."/>
            <person name="Abouelleil A."/>
            <person name="Chapman S.B."/>
            <person name="Priest M."/>
            <person name="Young S.K."/>
            <person name="Wortman J."/>
            <person name="Nusbaum C."/>
            <person name="Birren B."/>
        </authorList>
    </citation>
    <scope>NUCLEOTIDE SEQUENCE [LARGE SCALE GENOMIC DNA]</scope>
    <source>
        <strain evidence="4 5">CBS 43764</strain>
    </source>
</reference>
<dbReference type="GO" id="GO:0008541">
    <property type="term" value="C:proteasome regulatory particle, lid subcomplex"/>
    <property type="evidence" value="ECO:0007669"/>
    <property type="project" value="TreeGrafter"/>
</dbReference>
<accession>A0A0D2A8S5</accession>
<dbReference type="GO" id="GO:0043161">
    <property type="term" value="P:proteasome-mediated ubiquitin-dependent protein catabolic process"/>
    <property type="evidence" value="ECO:0007669"/>
    <property type="project" value="TreeGrafter"/>
</dbReference>
<dbReference type="VEuPathDB" id="FungiDB:PV09_05623"/>
<dbReference type="InterPro" id="IPR033464">
    <property type="entry name" value="CSN8_PSD8_EIF3K"/>
</dbReference>
<protein>
    <recommendedName>
        <fullName evidence="3">PCI domain-containing protein</fullName>
    </recommendedName>
</protein>
<keyword evidence="5" id="KW-1185">Reference proteome</keyword>
<proteinExistence type="inferred from homology"/>